<comment type="caution">
    <text evidence="1">The sequence shown here is derived from an EMBL/GenBank/DDBJ whole genome shotgun (WGS) entry which is preliminary data.</text>
</comment>
<sequence length="87" mass="9658">MKFSSLALLPLASAWTVTTGYWSSSEVGDCYTTAIPEGWNVTVDSLLPGQRAFFFSDEDCEQLEFSTDTSSKVTAEVRVESFQVLQF</sequence>
<dbReference type="AlphaFoldDB" id="A0A5M3Z5S3"/>
<dbReference type="EMBL" id="BLJY01000008">
    <property type="protein sequence ID" value="GFF18188.1"/>
    <property type="molecule type" value="Genomic_DNA"/>
</dbReference>
<name>A0A5M3Z5S3_ASPTE</name>
<organism evidence="1 2">
    <name type="scientific">Aspergillus terreus</name>
    <dbReference type="NCBI Taxonomy" id="33178"/>
    <lineage>
        <taxon>Eukaryota</taxon>
        <taxon>Fungi</taxon>
        <taxon>Dikarya</taxon>
        <taxon>Ascomycota</taxon>
        <taxon>Pezizomycotina</taxon>
        <taxon>Eurotiomycetes</taxon>
        <taxon>Eurotiomycetidae</taxon>
        <taxon>Eurotiales</taxon>
        <taxon>Aspergillaceae</taxon>
        <taxon>Aspergillus</taxon>
        <taxon>Aspergillus subgen. Circumdati</taxon>
    </lineage>
</organism>
<keyword evidence="2" id="KW-1185">Reference proteome</keyword>
<evidence type="ECO:0000313" key="2">
    <source>
        <dbReference type="Proteomes" id="UP000452235"/>
    </source>
</evidence>
<proteinExistence type="predicted"/>
<gene>
    <name evidence="1" type="ORF">ATEIFO6365_0008012900</name>
</gene>
<protein>
    <submittedName>
        <fullName evidence="1">Protein fmp52</fullName>
    </submittedName>
</protein>
<evidence type="ECO:0000313" key="1">
    <source>
        <dbReference type="EMBL" id="GFF18188.1"/>
    </source>
</evidence>
<dbReference type="OrthoDB" id="4451108at2759"/>
<reference evidence="1 2" key="1">
    <citation type="submission" date="2020-01" db="EMBL/GenBank/DDBJ databases">
        <title>Aspergillus terreus IFO 6365 whole genome shotgun sequence.</title>
        <authorList>
            <person name="Kanamasa S."/>
            <person name="Takahashi H."/>
        </authorList>
    </citation>
    <scope>NUCLEOTIDE SEQUENCE [LARGE SCALE GENOMIC DNA]</scope>
    <source>
        <strain evidence="1 2">IFO 6365</strain>
    </source>
</reference>
<accession>A0A5M3Z5S3</accession>
<dbReference type="Proteomes" id="UP000452235">
    <property type="component" value="Unassembled WGS sequence"/>
</dbReference>